<keyword evidence="1" id="KW-0560">Oxidoreductase</keyword>
<gene>
    <name evidence="3" type="ORF">ATL51_2354</name>
</gene>
<dbReference type="GO" id="GO:0016705">
    <property type="term" value="F:oxidoreductase activity, acting on paired donors, with incorporation or reduction of molecular oxygen"/>
    <property type="evidence" value="ECO:0007669"/>
    <property type="project" value="InterPro"/>
</dbReference>
<dbReference type="NCBIfam" id="TIGR03559">
    <property type="entry name" value="F420_Rv3520c"/>
    <property type="match status" value="1"/>
</dbReference>
<evidence type="ECO:0000313" key="4">
    <source>
        <dbReference type="Proteomes" id="UP000232453"/>
    </source>
</evidence>
<evidence type="ECO:0000256" key="1">
    <source>
        <dbReference type="ARBA" id="ARBA00023002"/>
    </source>
</evidence>
<dbReference type="Pfam" id="PF00296">
    <property type="entry name" value="Bac_luciferase"/>
    <property type="match status" value="1"/>
</dbReference>
<dbReference type="Gene3D" id="3.20.20.30">
    <property type="entry name" value="Luciferase-like domain"/>
    <property type="match status" value="1"/>
</dbReference>
<dbReference type="InterPro" id="IPR019951">
    <property type="entry name" value="F420_OxRdatse_Rv3520c_pred"/>
</dbReference>
<reference evidence="3 4" key="1">
    <citation type="submission" date="2017-11" db="EMBL/GenBank/DDBJ databases">
        <title>Sequencing the genomes of 1000 actinobacteria strains.</title>
        <authorList>
            <person name="Klenk H.-P."/>
        </authorList>
    </citation>
    <scope>NUCLEOTIDE SEQUENCE [LARGE SCALE GENOMIC DNA]</scope>
    <source>
        <strain evidence="3 4">DSM 44104</strain>
    </source>
</reference>
<dbReference type="AlphaFoldDB" id="A0AA44ZP77"/>
<dbReference type="Proteomes" id="UP000232453">
    <property type="component" value="Unassembled WGS sequence"/>
</dbReference>
<evidence type="ECO:0000313" key="3">
    <source>
        <dbReference type="EMBL" id="PKB30681.1"/>
    </source>
</evidence>
<accession>A0AA44ZP77</accession>
<dbReference type="InterPro" id="IPR050564">
    <property type="entry name" value="F420-G6PD/mer"/>
</dbReference>
<dbReference type="EMBL" id="PHUJ01000003">
    <property type="protein sequence ID" value="PKB30681.1"/>
    <property type="molecule type" value="Genomic_DNA"/>
</dbReference>
<dbReference type="PANTHER" id="PTHR43244">
    <property type="match status" value="1"/>
</dbReference>
<comment type="caution">
    <text evidence="3">The sequence shown here is derived from an EMBL/GenBank/DDBJ whole genome shotgun (WGS) entry which is preliminary data.</text>
</comment>
<protein>
    <submittedName>
        <fullName evidence="3">F420-dependent oxidoreductase-like protein</fullName>
    </submittedName>
</protein>
<sequence>MSTERGVKLSTVLPYGDDPIRNADAVTDMERAGLDVVWAAEAYSFDAVSLLGYLAARTERLEIGSAILPIYSRTPTLTAMTAAGLDALSDGRFSLGLGASGPQVIEGFHGVAYDKPIGRTREIIEICRKVWKREEKLTNDGLYPIPLPGGTGLGKPLKIINHPKRADIPIWVAALGEKNLQMTAELANGWLPHVVLPEKIQEVFGPALEAGYAKRAPELGPLQITGGGIVALEEEFFEPARQAARGLYALYIGGMGARGKNFYNTVFAKQGYADAAKTVQDLYLDGKKEEAMAALPDDFIDKVTLIGSEGHVRERIAALQENGITHLHVNPMTDDVNHTFEKLKTWMS</sequence>
<dbReference type="InterPro" id="IPR011251">
    <property type="entry name" value="Luciferase-like_dom"/>
</dbReference>
<dbReference type="InterPro" id="IPR036661">
    <property type="entry name" value="Luciferase-like_sf"/>
</dbReference>
<proteinExistence type="predicted"/>
<evidence type="ECO:0000259" key="2">
    <source>
        <dbReference type="Pfam" id="PF00296"/>
    </source>
</evidence>
<name>A0AA44ZP77_PSEA5</name>
<organism evidence="3 4">
    <name type="scientific">Pseudonocardia alni</name>
    <name type="common">Amycolata alni</name>
    <dbReference type="NCBI Taxonomy" id="33907"/>
    <lineage>
        <taxon>Bacteria</taxon>
        <taxon>Bacillati</taxon>
        <taxon>Actinomycetota</taxon>
        <taxon>Actinomycetes</taxon>
        <taxon>Pseudonocardiales</taxon>
        <taxon>Pseudonocardiaceae</taxon>
        <taxon>Pseudonocardia</taxon>
    </lineage>
</organism>
<dbReference type="PANTHER" id="PTHR43244:SF1">
    <property type="entry name" value="5,10-METHYLENETETRAHYDROMETHANOPTERIN REDUCTASE"/>
    <property type="match status" value="1"/>
</dbReference>
<dbReference type="SUPFAM" id="SSF51679">
    <property type="entry name" value="Bacterial luciferase-like"/>
    <property type="match status" value="1"/>
</dbReference>
<feature type="domain" description="Luciferase-like" evidence="2">
    <location>
        <begin position="18"/>
        <end position="326"/>
    </location>
</feature>
<dbReference type="CDD" id="cd01097">
    <property type="entry name" value="Tetrahydromethanopterin_reductase"/>
    <property type="match status" value="1"/>
</dbReference>